<gene>
    <name evidence="10" type="primary">pstS</name>
    <name evidence="10" type="ORF">FW784_09185</name>
</gene>
<keyword evidence="8" id="KW-0732">Signal</keyword>
<keyword evidence="11" id="KW-1185">Reference proteome</keyword>
<evidence type="ECO:0000256" key="6">
    <source>
        <dbReference type="ARBA" id="ARBA00022592"/>
    </source>
</evidence>
<dbReference type="Gene3D" id="3.40.190.10">
    <property type="entry name" value="Periplasmic binding protein-like II"/>
    <property type="match status" value="2"/>
</dbReference>
<dbReference type="CDD" id="cd13565">
    <property type="entry name" value="PBP2_PstS"/>
    <property type="match status" value="1"/>
</dbReference>
<organism evidence="10 11">
    <name type="scientific">Cognatilysobacter lacus</name>
    <dbReference type="NCBI Taxonomy" id="1643323"/>
    <lineage>
        <taxon>Bacteria</taxon>
        <taxon>Pseudomonadati</taxon>
        <taxon>Pseudomonadota</taxon>
        <taxon>Gammaproteobacteria</taxon>
        <taxon>Lysobacterales</taxon>
        <taxon>Lysobacteraceae</taxon>
        <taxon>Cognatilysobacter</taxon>
    </lineage>
</organism>
<keyword evidence="5 7" id="KW-0813">Transport</keyword>
<dbReference type="Proteomes" id="UP000323164">
    <property type="component" value="Unassembled WGS sequence"/>
</dbReference>
<feature type="chain" id="PRO_5023120369" description="Phosphate-binding protein PstS" evidence="8">
    <location>
        <begin position="19"/>
        <end position="361"/>
    </location>
</feature>
<dbReference type="NCBIfam" id="NF008171">
    <property type="entry name" value="PRK10918.1"/>
    <property type="match status" value="1"/>
</dbReference>
<sequence>MNVLRLAGIAVALSVALAACSGGGDKSASATGPSAAGSAATAGSQVNAQITGAGATFIYPLISKWSAEYSRATGAKINYQSIGSGGGIAQIKAGTVDFGSSDKPLAADELGAAGLGQFPSAVGGVVPVVNLPGIAAGQLKLTGPVLADIYLGKVTIWNDPAIASLNPGVTLPALKINVVKRSDGSGTTFNFVNYLSKVSPAWKAKVGEGTSVNWPTGIGGKGNEGVAAYVKQIKGSIGYVELAYATENGMAHAQMQNAAGQWVQPSIASFQAAASAADWKNSKDFSVVITDAPGAQAWPIAATNFILMYKQPKDAARSKAALDFFRWALHNGGKTAESLNYVPLPPELVSQVETYWSTEFK</sequence>
<dbReference type="PIRSF" id="PIRSF002756">
    <property type="entry name" value="PstS"/>
    <property type="match status" value="1"/>
</dbReference>
<dbReference type="PANTHER" id="PTHR42996">
    <property type="entry name" value="PHOSPHATE-BINDING PROTEIN PSTS"/>
    <property type="match status" value="1"/>
</dbReference>
<dbReference type="InterPro" id="IPR005673">
    <property type="entry name" value="ABC_phos-bd_PstS"/>
</dbReference>
<evidence type="ECO:0000313" key="11">
    <source>
        <dbReference type="Proteomes" id="UP000323164"/>
    </source>
</evidence>
<evidence type="ECO:0000313" key="10">
    <source>
        <dbReference type="EMBL" id="TZF89033.1"/>
    </source>
</evidence>
<feature type="signal peptide" evidence="8">
    <location>
        <begin position="1"/>
        <end position="18"/>
    </location>
</feature>
<dbReference type="PROSITE" id="PS51257">
    <property type="entry name" value="PROKAR_LIPOPROTEIN"/>
    <property type="match status" value="1"/>
</dbReference>
<evidence type="ECO:0000256" key="5">
    <source>
        <dbReference type="ARBA" id="ARBA00022448"/>
    </source>
</evidence>
<comment type="subunit">
    <text evidence="3 7">The complex is composed of two ATP-binding proteins (PstB), two transmembrane proteins (PstC and PstA) and a solute-binding protein (PstS).</text>
</comment>
<keyword evidence="6 7" id="KW-0592">Phosphate transport</keyword>
<name>A0A5D8Z4J8_9GAMM</name>
<comment type="similarity">
    <text evidence="2 7">Belongs to the PstS family.</text>
</comment>
<evidence type="ECO:0000256" key="2">
    <source>
        <dbReference type="ARBA" id="ARBA00008725"/>
    </source>
</evidence>
<reference evidence="10 11" key="1">
    <citation type="submission" date="2019-08" db="EMBL/GenBank/DDBJ databases">
        <title>Draft genome sequence of Lysobacter sp. UKS-15.</title>
        <authorList>
            <person name="Im W.-T."/>
        </authorList>
    </citation>
    <scope>NUCLEOTIDE SEQUENCE [LARGE SCALE GENOMIC DNA]</scope>
    <source>
        <strain evidence="10 11">UKS-15</strain>
    </source>
</reference>
<dbReference type="GO" id="GO:0035435">
    <property type="term" value="P:phosphate ion transmembrane transport"/>
    <property type="evidence" value="ECO:0007669"/>
    <property type="project" value="InterPro"/>
</dbReference>
<accession>A0A5D8Z4J8</accession>
<evidence type="ECO:0000256" key="4">
    <source>
        <dbReference type="ARBA" id="ARBA00021889"/>
    </source>
</evidence>
<dbReference type="PANTHER" id="PTHR42996:SF1">
    <property type="entry name" value="PHOSPHATE-BINDING PROTEIN PSTS"/>
    <property type="match status" value="1"/>
</dbReference>
<dbReference type="NCBIfam" id="TIGR00975">
    <property type="entry name" value="3a0107s03"/>
    <property type="match status" value="1"/>
</dbReference>
<dbReference type="RefSeq" id="WP_149353048.1">
    <property type="nucleotide sequence ID" value="NZ_VTRV01000092.1"/>
</dbReference>
<dbReference type="OrthoDB" id="9801510at2"/>
<dbReference type="Pfam" id="PF12849">
    <property type="entry name" value="PBP_like_2"/>
    <property type="match status" value="1"/>
</dbReference>
<feature type="domain" description="PBP" evidence="9">
    <location>
        <begin position="40"/>
        <end position="329"/>
    </location>
</feature>
<dbReference type="EMBL" id="VTRV01000092">
    <property type="protein sequence ID" value="TZF89033.1"/>
    <property type="molecule type" value="Genomic_DNA"/>
</dbReference>
<dbReference type="SUPFAM" id="SSF53850">
    <property type="entry name" value="Periplasmic binding protein-like II"/>
    <property type="match status" value="1"/>
</dbReference>
<dbReference type="GO" id="GO:0042301">
    <property type="term" value="F:phosphate ion binding"/>
    <property type="evidence" value="ECO:0007669"/>
    <property type="project" value="InterPro"/>
</dbReference>
<dbReference type="InterPro" id="IPR024370">
    <property type="entry name" value="PBP_domain"/>
</dbReference>
<evidence type="ECO:0000259" key="9">
    <source>
        <dbReference type="Pfam" id="PF12849"/>
    </source>
</evidence>
<evidence type="ECO:0000256" key="3">
    <source>
        <dbReference type="ARBA" id="ARBA00011529"/>
    </source>
</evidence>
<dbReference type="InterPro" id="IPR050962">
    <property type="entry name" value="Phosphate-bind_PstS"/>
</dbReference>
<comment type="caution">
    <text evidence="10">The sequence shown here is derived from an EMBL/GenBank/DDBJ whole genome shotgun (WGS) entry which is preliminary data.</text>
</comment>
<evidence type="ECO:0000256" key="7">
    <source>
        <dbReference type="PIRNR" id="PIRNR002756"/>
    </source>
</evidence>
<comment type="function">
    <text evidence="1 7">Part of the ABC transporter complex PstSACB involved in phosphate import.</text>
</comment>
<dbReference type="AlphaFoldDB" id="A0A5D8Z4J8"/>
<evidence type="ECO:0000256" key="8">
    <source>
        <dbReference type="SAM" id="SignalP"/>
    </source>
</evidence>
<proteinExistence type="inferred from homology"/>
<evidence type="ECO:0000256" key="1">
    <source>
        <dbReference type="ARBA" id="ARBA00002841"/>
    </source>
</evidence>
<dbReference type="GO" id="GO:0043190">
    <property type="term" value="C:ATP-binding cassette (ABC) transporter complex"/>
    <property type="evidence" value="ECO:0007669"/>
    <property type="project" value="InterPro"/>
</dbReference>
<protein>
    <recommendedName>
        <fullName evidence="4 7">Phosphate-binding protein PstS</fullName>
    </recommendedName>
</protein>